<sequence>MDHAKAIPDLLKAGIDVYMLRDTAEALRIGDHHRLHVIEHGCQEIVSRWTVLPFYIHHDVPAAGFLIVTSDGEKLLFVPDTAYLTNRFTGVNIIAVECNYVADILSNNIHKGSIPQVVGYRVRRNHMSLDTVIGFLKANDLSQCREIHLLHLSDGNSNEEEMRKRVQEATGIATYIASWQ</sequence>
<name>A0A6M3JF50_9ZZZZ</name>
<dbReference type="EMBL" id="MT142474">
    <property type="protein sequence ID" value="QJA81914.1"/>
    <property type="molecule type" value="Genomic_DNA"/>
</dbReference>
<dbReference type="InterPro" id="IPR036866">
    <property type="entry name" value="RibonucZ/Hydroxyglut_hydro"/>
</dbReference>
<dbReference type="EMBL" id="MT141573">
    <property type="protein sequence ID" value="QJA67611.1"/>
    <property type="molecule type" value="Genomic_DNA"/>
</dbReference>
<reference evidence="1" key="1">
    <citation type="submission" date="2020-03" db="EMBL/GenBank/DDBJ databases">
        <title>The deep terrestrial virosphere.</title>
        <authorList>
            <person name="Holmfeldt K."/>
            <person name="Nilsson E."/>
            <person name="Simone D."/>
            <person name="Lopez-Fernandez M."/>
            <person name="Wu X."/>
            <person name="de Brujin I."/>
            <person name="Lundin D."/>
            <person name="Andersson A."/>
            <person name="Bertilsson S."/>
            <person name="Dopson M."/>
        </authorList>
    </citation>
    <scope>NUCLEOTIDE SEQUENCE</scope>
    <source>
        <strain evidence="2">MM415A00473</strain>
        <strain evidence="1">MM415B00199</strain>
    </source>
</reference>
<gene>
    <name evidence="2" type="ORF">MM415A00473_0008</name>
    <name evidence="1" type="ORF">MM415B00199_0066</name>
</gene>
<evidence type="ECO:0000313" key="2">
    <source>
        <dbReference type="EMBL" id="QJA81914.1"/>
    </source>
</evidence>
<protein>
    <submittedName>
        <fullName evidence="1">Putative beta-lactamase superfamily domain</fullName>
    </submittedName>
</protein>
<dbReference type="SUPFAM" id="SSF56281">
    <property type="entry name" value="Metallo-hydrolase/oxidoreductase"/>
    <property type="match status" value="1"/>
</dbReference>
<dbReference type="AlphaFoldDB" id="A0A6M3JF50"/>
<organism evidence="1">
    <name type="scientific">viral metagenome</name>
    <dbReference type="NCBI Taxonomy" id="1070528"/>
    <lineage>
        <taxon>unclassified sequences</taxon>
        <taxon>metagenomes</taxon>
        <taxon>organismal metagenomes</taxon>
    </lineage>
</organism>
<accession>A0A6M3JF50</accession>
<evidence type="ECO:0000313" key="1">
    <source>
        <dbReference type="EMBL" id="QJA67611.1"/>
    </source>
</evidence>
<dbReference type="Gene3D" id="3.60.15.10">
    <property type="entry name" value="Ribonuclease Z/Hydroxyacylglutathione hydrolase-like"/>
    <property type="match status" value="1"/>
</dbReference>
<proteinExistence type="predicted"/>